<gene>
    <name evidence="1" type="ORF">H8B22_13890</name>
</gene>
<protein>
    <submittedName>
        <fullName evidence="1">Uncharacterized protein</fullName>
    </submittedName>
</protein>
<keyword evidence="2" id="KW-1185">Reference proteome</keyword>
<sequence>MAALHGSRPRQEDIDLAGLCEEAFTSGELIRIRTPEELRKEPAPHPRRLLLDYSAAATGALKALL</sequence>
<accession>A0A7H0FWX1</accession>
<proteinExistence type="predicted"/>
<dbReference type="EMBL" id="CP060820">
    <property type="protein sequence ID" value="QNP40537.1"/>
    <property type="molecule type" value="Genomic_DNA"/>
</dbReference>
<evidence type="ECO:0000313" key="2">
    <source>
        <dbReference type="Proteomes" id="UP000516018"/>
    </source>
</evidence>
<dbReference type="AlphaFoldDB" id="A0A7H0FWX1"/>
<evidence type="ECO:0000313" key="1">
    <source>
        <dbReference type="EMBL" id="QNP40537.1"/>
    </source>
</evidence>
<organism evidence="1 2">
    <name type="scientific">Agrilutibacter terrestris</name>
    <dbReference type="NCBI Taxonomy" id="2865112"/>
    <lineage>
        <taxon>Bacteria</taxon>
        <taxon>Pseudomonadati</taxon>
        <taxon>Pseudomonadota</taxon>
        <taxon>Gammaproteobacteria</taxon>
        <taxon>Lysobacterales</taxon>
        <taxon>Lysobacteraceae</taxon>
        <taxon>Agrilutibacter</taxon>
    </lineage>
</organism>
<dbReference type="Proteomes" id="UP000516018">
    <property type="component" value="Chromosome"/>
</dbReference>
<reference evidence="1 2" key="1">
    <citation type="submission" date="2020-08" db="EMBL/GenBank/DDBJ databases">
        <title>Lysobacter sp. II4 sp. nov., isolated from soil.</title>
        <authorList>
            <person name="Woo C.Y."/>
            <person name="Kim J."/>
        </authorList>
    </citation>
    <scope>NUCLEOTIDE SEQUENCE [LARGE SCALE GENOMIC DNA]</scope>
    <source>
        <strain evidence="1 2">II4</strain>
    </source>
</reference>
<dbReference type="RefSeq" id="WP_187711978.1">
    <property type="nucleotide sequence ID" value="NZ_CP060820.1"/>
</dbReference>
<name>A0A7H0FWX1_9GAMM</name>
<dbReference type="KEGG" id="lsx:H8B22_13890"/>